<evidence type="ECO:0000313" key="7">
    <source>
        <dbReference type="EMBL" id="GGZ92307.1"/>
    </source>
</evidence>
<feature type="transmembrane region" description="Helical" evidence="6">
    <location>
        <begin position="313"/>
        <end position="334"/>
    </location>
</feature>
<feature type="transmembrane region" description="Helical" evidence="6">
    <location>
        <begin position="21"/>
        <end position="39"/>
    </location>
</feature>
<feature type="transmembrane region" description="Helical" evidence="6">
    <location>
        <begin position="346"/>
        <end position="367"/>
    </location>
</feature>
<proteinExistence type="predicted"/>
<comment type="subcellular location">
    <subcellularLocation>
        <location evidence="1">Cell membrane</location>
        <topology evidence="1">Multi-pass membrane protein</topology>
    </subcellularLocation>
</comment>
<feature type="region of interest" description="Disordered" evidence="5">
    <location>
        <begin position="189"/>
        <end position="217"/>
    </location>
</feature>
<name>A0A918RCE1_9ACTN</name>
<feature type="region of interest" description="Disordered" evidence="5">
    <location>
        <begin position="397"/>
        <end position="418"/>
    </location>
</feature>
<reference evidence="7" key="1">
    <citation type="journal article" date="2014" name="Int. J. Syst. Evol. Microbiol.">
        <title>Complete genome sequence of Corynebacterium casei LMG S-19264T (=DSM 44701T), isolated from a smear-ripened cheese.</title>
        <authorList>
            <consortium name="US DOE Joint Genome Institute (JGI-PGF)"/>
            <person name="Walter F."/>
            <person name="Albersmeier A."/>
            <person name="Kalinowski J."/>
            <person name="Ruckert C."/>
        </authorList>
    </citation>
    <scope>NUCLEOTIDE SEQUENCE</scope>
    <source>
        <strain evidence="7">JCM 5016</strain>
    </source>
</reference>
<dbReference type="RefSeq" id="WP_190058230.1">
    <property type="nucleotide sequence ID" value="NZ_BMWH01000012.1"/>
</dbReference>
<evidence type="ECO:0000256" key="6">
    <source>
        <dbReference type="SAM" id="Phobius"/>
    </source>
</evidence>
<evidence type="ECO:0000313" key="8">
    <source>
        <dbReference type="Proteomes" id="UP000623010"/>
    </source>
</evidence>
<keyword evidence="3" id="KW-1003">Cell membrane</keyword>
<dbReference type="AlphaFoldDB" id="A0A918RCE1"/>
<dbReference type="PANTHER" id="PTHR23535">
    <property type="entry name" value="SUGAR EFFLUX TRANSPORTER A-RELATED"/>
    <property type="match status" value="1"/>
</dbReference>
<feature type="transmembrane region" description="Helical" evidence="6">
    <location>
        <begin position="256"/>
        <end position="276"/>
    </location>
</feature>
<feature type="transmembrane region" description="Helical" evidence="6">
    <location>
        <begin position="373"/>
        <end position="392"/>
    </location>
</feature>
<keyword evidence="2" id="KW-0813">Transport</keyword>
<keyword evidence="6" id="KW-0472">Membrane</keyword>
<dbReference type="InterPro" id="IPR036259">
    <property type="entry name" value="MFS_trans_sf"/>
</dbReference>
<keyword evidence="4" id="KW-0762">Sugar transport</keyword>
<feature type="transmembrane region" description="Helical" evidence="6">
    <location>
        <begin position="45"/>
        <end position="65"/>
    </location>
</feature>
<evidence type="ECO:0008006" key="9">
    <source>
        <dbReference type="Google" id="ProtNLM"/>
    </source>
</evidence>
<dbReference type="GO" id="GO:0055085">
    <property type="term" value="P:transmembrane transport"/>
    <property type="evidence" value="ECO:0007669"/>
    <property type="project" value="TreeGrafter"/>
</dbReference>
<dbReference type="EMBL" id="BMWH01000012">
    <property type="protein sequence ID" value="GGZ92307.1"/>
    <property type="molecule type" value="Genomic_DNA"/>
</dbReference>
<feature type="transmembrane region" description="Helical" evidence="6">
    <location>
        <begin position="165"/>
        <end position="183"/>
    </location>
</feature>
<organism evidence="7 8">
    <name type="scientific">Streptomyces echinoruber</name>
    <dbReference type="NCBI Taxonomy" id="68898"/>
    <lineage>
        <taxon>Bacteria</taxon>
        <taxon>Bacillati</taxon>
        <taxon>Actinomycetota</taxon>
        <taxon>Actinomycetes</taxon>
        <taxon>Kitasatosporales</taxon>
        <taxon>Streptomycetaceae</taxon>
        <taxon>Streptomyces</taxon>
    </lineage>
</organism>
<feature type="transmembrane region" description="Helical" evidence="6">
    <location>
        <begin position="77"/>
        <end position="95"/>
    </location>
</feature>
<dbReference type="SUPFAM" id="SSF103473">
    <property type="entry name" value="MFS general substrate transporter"/>
    <property type="match status" value="1"/>
</dbReference>
<evidence type="ECO:0000256" key="1">
    <source>
        <dbReference type="ARBA" id="ARBA00004651"/>
    </source>
</evidence>
<feature type="transmembrane region" description="Helical" evidence="6">
    <location>
        <begin position="142"/>
        <end position="159"/>
    </location>
</feature>
<keyword evidence="8" id="KW-1185">Reference proteome</keyword>
<evidence type="ECO:0000256" key="4">
    <source>
        <dbReference type="ARBA" id="ARBA00022597"/>
    </source>
</evidence>
<dbReference type="Proteomes" id="UP000623010">
    <property type="component" value="Unassembled WGS sequence"/>
</dbReference>
<dbReference type="GO" id="GO:0005886">
    <property type="term" value="C:plasma membrane"/>
    <property type="evidence" value="ECO:0007669"/>
    <property type="project" value="UniProtKB-SubCell"/>
</dbReference>
<sequence>MTPGDLRRDRVRVPAALSTGLLLNAAFAGLMSVTLPLWLADRGHGKGGIAAFFLLTAATAATLNLLAGRRPRNWARVVRTAAVVSVAGLAALSYLPWAWTVFPAGAATMAMSLVYPQYMAAAQQWAGPASELRMVAHLRTRYVVGYVAGLGLFSAVSALDGYADVLRPINWALLIGAVIALLLRPTASSSPAGADDESAQRPGEPEPAGEQRPGPARTGRWVLGCTVAAIVLLRAADSLRGVYLPLYVLHRGWPDQWVSALFAVTVVVEIAVLRPLGRIGGRHRDSTVLTLVAVVGGVSFLLVVVGGGRPVLLISQIVYAVFTAGFQAVGMTLLGRLLKTGAAGGASLYTAAVQVGSAAGVLAPLAVSGYSPAIFTIAAGFCAVSCLLLVLAPTGRRAGGRTGRWRDRSAAGAATPSR</sequence>
<feature type="transmembrane region" description="Helical" evidence="6">
    <location>
        <begin position="288"/>
        <end position="307"/>
    </location>
</feature>
<evidence type="ECO:0000256" key="5">
    <source>
        <dbReference type="SAM" id="MobiDB-lite"/>
    </source>
</evidence>
<accession>A0A918RCE1</accession>
<reference evidence="7" key="2">
    <citation type="submission" date="2020-09" db="EMBL/GenBank/DDBJ databases">
        <authorList>
            <person name="Sun Q."/>
            <person name="Ohkuma M."/>
        </authorList>
    </citation>
    <scope>NUCLEOTIDE SEQUENCE</scope>
    <source>
        <strain evidence="7">JCM 5016</strain>
    </source>
</reference>
<comment type="caution">
    <text evidence="7">The sequence shown here is derived from an EMBL/GenBank/DDBJ whole genome shotgun (WGS) entry which is preliminary data.</text>
</comment>
<evidence type="ECO:0000256" key="2">
    <source>
        <dbReference type="ARBA" id="ARBA00022448"/>
    </source>
</evidence>
<evidence type="ECO:0000256" key="3">
    <source>
        <dbReference type="ARBA" id="ARBA00022475"/>
    </source>
</evidence>
<dbReference type="Gene3D" id="1.20.1250.20">
    <property type="entry name" value="MFS general substrate transporter like domains"/>
    <property type="match status" value="1"/>
</dbReference>
<dbReference type="PANTHER" id="PTHR23535:SF2">
    <property type="entry name" value="SUGAR EFFLUX TRANSPORTER A-RELATED"/>
    <property type="match status" value="1"/>
</dbReference>
<keyword evidence="6" id="KW-0812">Transmembrane</keyword>
<gene>
    <name evidence="7" type="ORF">GCM10010389_33670</name>
</gene>
<keyword evidence="6" id="KW-1133">Transmembrane helix</keyword>
<protein>
    <recommendedName>
        <fullName evidence="9">MFS transporter</fullName>
    </recommendedName>
</protein>